<accession>A0A9P6IVD2</accession>
<organism evidence="2 3">
    <name type="scientific">Modicella reniformis</name>
    <dbReference type="NCBI Taxonomy" id="1440133"/>
    <lineage>
        <taxon>Eukaryota</taxon>
        <taxon>Fungi</taxon>
        <taxon>Fungi incertae sedis</taxon>
        <taxon>Mucoromycota</taxon>
        <taxon>Mortierellomycotina</taxon>
        <taxon>Mortierellomycetes</taxon>
        <taxon>Mortierellales</taxon>
        <taxon>Mortierellaceae</taxon>
        <taxon>Modicella</taxon>
    </lineage>
</organism>
<feature type="region of interest" description="Disordered" evidence="1">
    <location>
        <begin position="29"/>
        <end position="52"/>
    </location>
</feature>
<reference evidence="2" key="1">
    <citation type="journal article" date="2020" name="Fungal Divers.">
        <title>Resolving the Mortierellaceae phylogeny through synthesis of multi-gene phylogenetics and phylogenomics.</title>
        <authorList>
            <person name="Vandepol N."/>
            <person name="Liber J."/>
            <person name="Desiro A."/>
            <person name="Na H."/>
            <person name="Kennedy M."/>
            <person name="Barry K."/>
            <person name="Grigoriev I.V."/>
            <person name="Miller A.N."/>
            <person name="O'Donnell K."/>
            <person name="Stajich J.E."/>
            <person name="Bonito G."/>
        </authorList>
    </citation>
    <scope>NUCLEOTIDE SEQUENCE</scope>
    <source>
        <strain evidence="2">MES-2147</strain>
    </source>
</reference>
<comment type="caution">
    <text evidence="2">The sequence shown here is derived from an EMBL/GenBank/DDBJ whole genome shotgun (WGS) entry which is preliminary data.</text>
</comment>
<evidence type="ECO:0000313" key="3">
    <source>
        <dbReference type="Proteomes" id="UP000749646"/>
    </source>
</evidence>
<keyword evidence="3" id="KW-1185">Reference proteome</keyword>
<protein>
    <submittedName>
        <fullName evidence="2">Uncharacterized protein</fullName>
    </submittedName>
</protein>
<dbReference type="AlphaFoldDB" id="A0A9P6IVD2"/>
<dbReference type="EMBL" id="JAAAHW010007907">
    <property type="protein sequence ID" value="KAF9945815.1"/>
    <property type="molecule type" value="Genomic_DNA"/>
</dbReference>
<sequence>MLSTGALSQERGELWIQFHAAEVDILTGSGQQETNTEPQVRAQKRMNQVAAR</sequence>
<evidence type="ECO:0000313" key="2">
    <source>
        <dbReference type="EMBL" id="KAF9945815.1"/>
    </source>
</evidence>
<feature type="non-terminal residue" evidence="2">
    <location>
        <position position="52"/>
    </location>
</feature>
<proteinExistence type="predicted"/>
<gene>
    <name evidence="2" type="ORF">BGZ65_010336</name>
</gene>
<feature type="compositionally biased region" description="Polar residues" evidence="1">
    <location>
        <begin position="29"/>
        <end position="38"/>
    </location>
</feature>
<name>A0A9P6IVD2_9FUNG</name>
<evidence type="ECO:0000256" key="1">
    <source>
        <dbReference type="SAM" id="MobiDB-lite"/>
    </source>
</evidence>
<dbReference type="Proteomes" id="UP000749646">
    <property type="component" value="Unassembled WGS sequence"/>
</dbReference>